<protein>
    <submittedName>
        <fullName evidence="2">Uncharacterized protein</fullName>
    </submittedName>
</protein>
<evidence type="ECO:0000313" key="2">
    <source>
        <dbReference type="EMBL" id="RNA08468.1"/>
    </source>
</evidence>
<proteinExistence type="predicted"/>
<keyword evidence="1" id="KW-0812">Transmembrane</keyword>
<gene>
    <name evidence="2" type="ORF">BpHYR1_002896</name>
</gene>
<comment type="caution">
    <text evidence="2">The sequence shown here is derived from an EMBL/GenBank/DDBJ whole genome shotgun (WGS) entry which is preliminary data.</text>
</comment>
<feature type="transmembrane region" description="Helical" evidence="1">
    <location>
        <begin position="63"/>
        <end position="85"/>
    </location>
</feature>
<evidence type="ECO:0000313" key="3">
    <source>
        <dbReference type="Proteomes" id="UP000276133"/>
    </source>
</evidence>
<evidence type="ECO:0000256" key="1">
    <source>
        <dbReference type="SAM" id="Phobius"/>
    </source>
</evidence>
<dbReference type="OrthoDB" id="10402176at2759"/>
<accession>A0A3M7QBY8</accession>
<sequence>MFRISLFKVGLVVMLFFIFASNVLNYVSIATEVWDIKVFGSLWKACKFGTETRERCFKENPPALIATGTALNILSLVLILVSQVAHFSIKFKDSFALYFVIGAEVVTLLSLVFNSVGWIFVFDYNYQQVKVELGWSFWLMVPCFACSILAAIIGSSILGCTCVTNDYERRRIKSHTTSAHTIPIFIAQDANDSKVLRL</sequence>
<feature type="transmembrane region" description="Helical" evidence="1">
    <location>
        <begin position="133"/>
        <end position="163"/>
    </location>
</feature>
<organism evidence="2 3">
    <name type="scientific">Brachionus plicatilis</name>
    <name type="common">Marine rotifer</name>
    <name type="synonym">Brachionus muelleri</name>
    <dbReference type="NCBI Taxonomy" id="10195"/>
    <lineage>
        <taxon>Eukaryota</taxon>
        <taxon>Metazoa</taxon>
        <taxon>Spiralia</taxon>
        <taxon>Gnathifera</taxon>
        <taxon>Rotifera</taxon>
        <taxon>Eurotatoria</taxon>
        <taxon>Monogononta</taxon>
        <taxon>Pseudotrocha</taxon>
        <taxon>Ploima</taxon>
        <taxon>Brachionidae</taxon>
        <taxon>Brachionus</taxon>
    </lineage>
</organism>
<reference evidence="2 3" key="1">
    <citation type="journal article" date="2018" name="Sci. Rep.">
        <title>Genomic signatures of local adaptation to the degree of environmental predictability in rotifers.</title>
        <authorList>
            <person name="Franch-Gras L."/>
            <person name="Hahn C."/>
            <person name="Garcia-Roger E.M."/>
            <person name="Carmona M.J."/>
            <person name="Serra M."/>
            <person name="Gomez A."/>
        </authorList>
    </citation>
    <scope>NUCLEOTIDE SEQUENCE [LARGE SCALE GENOMIC DNA]</scope>
    <source>
        <strain evidence="2">HYR1</strain>
    </source>
</reference>
<dbReference type="AlphaFoldDB" id="A0A3M7QBY8"/>
<dbReference type="EMBL" id="REGN01006738">
    <property type="protein sequence ID" value="RNA08468.1"/>
    <property type="molecule type" value="Genomic_DNA"/>
</dbReference>
<keyword evidence="1" id="KW-1133">Transmembrane helix</keyword>
<name>A0A3M7QBY8_BRAPC</name>
<keyword evidence="3" id="KW-1185">Reference proteome</keyword>
<keyword evidence="1" id="KW-0472">Membrane</keyword>
<feature type="transmembrane region" description="Helical" evidence="1">
    <location>
        <begin position="97"/>
        <end position="121"/>
    </location>
</feature>
<dbReference type="Proteomes" id="UP000276133">
    <property type="component" value="Unassembled WGS sequence"/>
</dbReference>